<dbReference type="PIRSF" id="PIRSF001617">
    <property type="entry name" value="Alpha-AR"/>
    <property type="match status" value="1"/>
</dbReference>
<proteinExistence type="predicted"/>
<dbReference type="InterPro" id="IPR045851">
    <property type="entry name" value="AMP-bd_C_sf"/>
</dbReference>
<dbReference type="InterPro" id="IPR013120">
    <property type="entry name" value="FAR_NAD-bd"/>
</dbReference>
<dbReference type="Gene3D" id="3.30.559.10">
    <property type="entry name" value="Chloramphenicol acetyltransferase-like domain"/>
    <property type="match status" value="1"/>
</dbReference>
<sequence>MPFPQAPAQQRIWFFERLQPGSGAYNLYQHYRLRGTLDEAALAAAFDAIVARHAALRTSFGEEDGKPVQTVHASATLDIERRDLSMLEPAAREQGIVQLLALENTRPFDLSRAPLLRVGLARIGHDEHVLTVVMHHIAGDAWSCGLLQQELQACYNAAVRGQALDGALPALPVRYPDVVQWQAGQPRQRKLAGQVDFWRDAMAGASGLLALPTDRPRPDVLGTQGASHLSLLPQTLVERLEQMARAEHATLFMALLAAFQSLLGRHAGQDDVVLGTPFANRGAGEFEPLIGLFANTLPLRGDLSGDPSFRQLLARTRNHCLDAFSHAEAPLERIVDALGLERVPGRSALFQTMFVLQPGKEPPLRLHGLHSTSLRTGVDTARFELTLSLSAQDGGLLATFDYNTGLFDHATIVRLSEQYTALLEQALANPNGPLSRLPLLNAAQRKELLALADGGPAATVLAPPDGGNLYGWIAAQAARTPQAAAVVADGRSLSYAELTRRAGATARQLLTLGAAPGKRIALMADRSAEAITGLLAIVATGAAYVPLDPSHPDERLRFMLEDSQALALLTPGALRLRANALAAPAKLPVASTTHTESRQFTAVAVGPEHAAYVIYTSGSTGTPKGVAVSHANVVNLTQAFLQRHEFSGQRLLMLPSLQFDASVGDIFPALAAGAALVLHPSPNELGAHELESYCEDHAITAIDAPAALWRRWTDSYAQMRRDGALLPGLRMMMFGGEAVPLSQVRRFARLTGGRVTLCNHYGPTEATVCAAMLSTRDGAGFDGAELPIGRPLPGVQVHILDSHGQLAPRGVIGELCIGGAGVALGYLNAPDTTAARFVADTFAAAAHAARSPDAPAPRLYRSGDLARWNADGTLHFIGRRDHQVKLRGFRIELGEVESAICACPGVSAAVAAVHELAPGDRRLLAYFVAGPELGVADLRGHLATRLPDAMQPSLYQRLDALPLTVNGKIDRRALPPPSAQEAPARTLKPAATGTEAAIALIWRELLGREELSVDDEFFNVGGDSLLTLPLVSRLGQAFGVSVPLSAVFSAPTIEAMAKLVDGLRAGVAAPVLDLAAQAALPADIEPARAAPPASPRNAPRSILITGATGFLGAYLLRDLLDATDAEMVCLARGATPPECLQRIRANLQSYGLWRDGDEQRIVPLQGDLAAPDLGQDRAAFAALAARIDAIFHNGGQVNFLAPYESLAAANAGGTLAVLRLASSVRLKPVHLVSTLGVYVTEDQLEATVHERSAPPRAEGQQGGYNQSKWVAEQLALAARARGLPVAVYRPARITGDSRTGSGNLGDYFSSWIKGCVQLGLAPRMDGEGFDMAPVDYVSRAIVQLALGAGDENGNFHFLNPHRMPLGELVATLRAAGYAVDEADYGAWRTALRDAAARPGGN</sequence>
<dbReference type="NCBIfam" id="TIGR01746">
    <property type="entry name" value="Thioester-redct"/>
    <property type="match status" value="1"/>
</dbReference>
<evidence type="ECO:0000313" key="5">
    <source>
        <dbReference type="EMBL" id="MYM86937.1"/>
    </source>
</evidence>
<feature type="domain" description="Carrier" evidence="4">
    <location>
        <begin position="989"/>
        <end position="1064"/>
    </location>
</feature>
<dbReference type="SMART" id="SM00823">
    <property type="entry name" value="PKS_PP"/>
    <property type="match status" value="1"/>
</dbReference>
<dbReference type="InterPro" id="IPR010071">
    <property type="entry name" value="AA_adenyl_dom"/>
</dbReference>
<dbReference type="Pfam" id="PF00550">
    <property type="entry name" value="PP-binding"/>
    <property type="match status" value="1"/>
</dbReference>
<dbReference type="InterPro" id="IPR036291">
    <property type="entry name" value="NAD(P)-bd_dom_sf"/>
</dbReference>
<organism evidence="5 6">
    <name type="scientific">Duganella vulcania</name>
    <dbReference type="NCBI Taxonomy" id="2692166"/>
    <lineage>
        <taxon>Bacteria</taxon>
        <taxon>Pseudomonadati</taxon>
        <taxon>Pseudomonadota</taxon>
        <taxon>Betaproteobacteria</taxon>
        <taxon>Burkholderiales</taxon>
        <taxon>Oxalobacteraceae</taxon>
        <taxon>Telluria group</taxon>
        <taxon>Duganella</taxon>
    </lineage>
</organism>
<dbReference type="InterPro" id="IPR036736">
    <property type="entry name" value="ACP-like_sf"/>
</dbReference>
<dbReference type="PROSITE" id="PS00455">
    <property type="entry name" value="AMP_BINDING"/>
    <property type="match status" value="1"/>
</dbReference>
<evidence type="ECO:0000256" key="2">
    <source>
        <dbReference type="ARBA" id="ARBA00022553"/>
    </source>
</evidence>
<dbReference type="GO" id="GO:0047527">
    <property type="term" value="F:2,3-dihydroxybenzoate-serine ligase activity"/>
    <property type="evidence" value="ECO:0007669"/>
    <property type="project" value="TreeGrafter"/>
</dbReference>
<keyword evidence="2" id="KW-0597">Phosphoprotein</keyword>
<dbReference type="InterPro" id="IPR023213">
    <property type="entry name" value="CAT-like_dom_sf"/>
</dbReference>
<dbReference type="Pfam" id="PF07993">
    <property type="entry name" value="NAD_binding_4"/>
    <property type="match status" value="1"/>
</dbReference>
<dbReference type="GO" id="GO:0031177">
    <property type="term" value="F:phosphopantetheine binding"/>
    <property type="evidence" value="ECO:0007669"/>
    <property type="project" value="InterPro"/>
</dbReference>
<dbReference type="InterPro" id="IPR009081">
    <property type="entry name" value="PP-bd_ACP"/>
</dbReference>
<dbReference type="SUPFAM" id="SSF52777">
    <property type="entry name" value="CoA-dependent acyltransferases"/>
    <property type="match status" value="2"/>
</dbReference>
<dbReference type="GO" id="GO:0005829">
    <property type="term" value="C:cytosol"/>
    <property type="evidence" value="ECO:0007669"/>
    <property type="project" value="TreeGrafter"/>
</dbReference>
<dbReference type="CDD" id="cd05930">
    <property type="entry name" value="A_NRPS"/>
    <property type="match status" value="1"/>
</dbReference>
<evidence type="ECO:0000313" key="6">
    <source>
        <dbReference type="Proteomes" id="UP000470302"/>
    </source>
</evidence>
<dbReference type="CDD" id="cd05235">
    <property type="entry name" value="SDR_e1"/>
    <property type="match status" value="1"/>
</dbReference>
<dbReference type="Pfam" id="PF00668">
    <property type="entry name" value="Condensation"/>
    <property type="match status" value="1"/>
</dbReference>
<protein>
    <submittedName>
        <fullName evidence="5">Amino acid adenylation domain-containing protein</fullName>
    </submittedName>
</protein>
<dbReference type="PANTHER" id="PTHR45527:SF1">
    <property type="entry name" value="FATTY ACID SYNTHASE"/>
    <property type="match status" value="1"/>
</dbReference>
<dbReference type="InterPro" id="IPR025110">
    <property type="entry name" value="AMP-bd_C"/>
</dbReference>
<name>A0A845G1P4_9BURK</name>
<dbReference type="InterPro" id="IPR000873">
    <property type="entry name" value="AMP-dep_synth/lig_dom"/>
</dbReference>
<dbReference type="PANTHER" id="PTHR45527">
    <property type="entry name" value="NONRIBOSOMAL PEPTIDE SYNTHETASE"/>
    <property type="match status" value="1"/>
</dbReference>
<dbReference type="InterPro" id="IPR010080">
    <property type="entry name" value="Thioester_reductase-like_dom"/>
</dbReference>
<dbReference type="SUPFAM" id="SSF51735">
    <property type="entry name" value="NAD(P)-binding Rossmann-fold domains"/>
    <property type="match status" value="1"/>
</dbReference>
<dbReference type="Gene3D" id="3.30.559.30">
    <property type="entry name" value="Nonribosomal peptide synthetase, condensation domain"/>
    <property type="match status" value="1"/>
</dbReference>
<dbReference type="RefSeq" id="WP_161096134.1">
    <property type="nucleotide sequence ID" value="NZ_WWCW01000015.1"/>
</dbReference>
<dbReference type="Proteomes" id="UP000470302">
    <property type="component" value="Unassembled WGS sequence"/>
</dbReference>
<dbReference type="Pfam" id="PF00501">
    <property type="entry name" value="AMP-binding"/>
    <property type="match status" value="1"/>
</dbReference>
<dbReference type="GO" id="GO:0009239">
    <property type="term" value="P:enterobactin biosynthetic process"/>
    <property type="evidence" value="ECO:0007669"/>
    <property type="project" value="TreeGrafter"/>
</dbReference>
<gene>
    <name evidence="5" type="ORF">GTP91_07025</name>
</gene>
<keyword evidence="3" id="KW-0436">Ligase</keyword>
<dbReference type="GO" id="GO:0009366">
    <property type="term" value="C:enterobactin synthetase complex"/>
    <property type="evidence" value="ECO:0007669"/>
    <property type="project" value="TreeGrafter"/>
</dbReference>
<dbReference type="Gene3D" id="3.40.50.720">
    <property type="entry name" value="NAD(P)-binding Rossmann-like Domain"/>
    <property type="match status" value="1"/>
</dbReference>
<dbReference type="SUPFAM" id="SSF56801">
    <property type="entry name" value="Acetyl-CoA synthetase-like"/>
    <property type="match status" value="1"/>
</dbReference>
<feature type="non-terminal residue" evidence="5">
    <location>
        <position position="1401"/>
    </location>
</feature>
<dbReference type="GO" id="GO:0043041">
    <property type="term" value="P:amino acid activation for nonribosomal peptide biosynthetic process"/>
    <property type="evidence" value="ECO:0007669"/>
    <property type="project" value="TreeGrafter"/>
</dbReference>
<accession>A0A845G1P4</accession>
<dbReference type="SUPFAM" id="SSF47336">
    <property type="entry name" value="ACP-like"/>
    <property type="match status" value="1"/>
</dbReference>
<dbReference type="InterPro" id="IPR020806">
    <property type="entry name" value="PKS_PP-bd"/>
</dbReference>
<comment type="caution">
    <text evidence="5">The sequence shown here is derived from an EMBL/GenBank/DDBJ whole genome shotgun (WGS) entry which is preliminary data.</text>
</comment>
<dbReference type="Gene3D" id="2.30.38.10">
    <property type="entry name" value="Luciferase, Domain 3"/>
    <property type="match status" value="1"/>
</dbReference>
<dbReference type="FunFam" id="3.40.50.980:FF:000001">
    <property type="entry name" value="Non-ribosomal peptide synthetase"/>
    <property type="match status" value="1"/>
</dbReference>
<dbReference type="EMBL" id="WWCW01000015">
    <property type="protein sequence ID" value="MYM86937.1"/>
    <property type="molecule type" value="Genomic_DNA"/>
</dbReference>
<dbReference type="Gene3D" id="1.10.1200.10">
    <property type="entry name" value="ACP-like"/>
    <property type="match status" value="1"/>
</dbReference>
<evidence type="ECO:0000259" key="4">
    <source>
        <dbReference type="PROSITE" id="PS50075"/>
    </source>
</evidence>
<keyword evidence="1" id="KW-0596">Phosphopantetheine</keyword>
<dbReference type="NCBIfam" id="TIGR01733">
    <property type="entry name" value="AA-adenyl-dom"/>
    <property type="match status" value="1"/>
</dbReference>
<dbReference type="Gene3D" id="3.30.300.30">
    <property type="match status" value="1"/>
</dbReference>
<dbReference type="FunFam" id="3.40.50.12780:FF:000012">
    <property type="entry name" value="Non-ribosomal peptide synthetase"/>
    <property type="match status" value="1"/>
</dbReference>
<evidence type="ECO:0000256" key="3">
    <source>
        <dbReference type="ARBA" id="ARBA00022598"/>
    </source>
</evidence>
<dbReference type="InterPro" id="IPR020845">
    <property type="entry name" value="AMP-binding_CS"/>
</dbReference>
<dbReference type="PROSITE" id="PS50075">
    <property type="entry name" value="CARRIER"/>
    <property type="match status" value="1"/>
</dbReference>
<dbReference type="Gene3D" id="3.40.50.980">
    <property type="match status" value="2"/>
</dbReference>
<dbReference type="Pfam" id="PF13193">
    <property type="entry name" value="AMP-binding_C"/>
    <property type="match status" value="1"/>
</dbReference>
<dbReference type="CDD" id="cd19531">
    <property type="entry name" value="LCL_NRPS-like"/>
    <property type="match status" value="1"/>
</dbReference>
<reference evidence="5 6" key="1">
    <citation type="submission" date="2020-01" db="EMBL/GenBank/DDBJ databases">
        <title>Novel species isolated from a subtropical stream in China.</title>
        <authorList>
            <person name="Lu H."/>
        </authorList>
    </citation>
    <scope>NUCLEOTIDE SEQUENCE [LARGE SCALE GENOMIC DNA]</scope>
    <source>
        <strain evidence="5 6">FT82W</strain>
    </source>
</reference>
<dbReference type="InterPro" id="IPR001242">
    <property type="entry name" value="Condensation_dom"/>
</dbReference>
<evidence type="ECO:0000256" key="1">
    <source>
        <dbReference type="ARBA" id="ARBA00022450"/>
    </source>
</evidence>